<dbReference type="EMBL" id="AUZZ01004678">
    <property type="protein sequence ID" value="EQD52295.1"/>
    <property type="molecule type" value="Genomic_DNA"/>
</dbReference>
<dbReference type="Gene3D" id="3.40.50.1000">
    <property type="entry name" value="HAD superfamily/HAD-like"/>
    <property type="match status" value="1"/>
</dbReference>
<sequence length="251" mass="27805">MGSIVDRPSHEPVVIFFDLDDTIFDHSRTCRAALGELRRAEPRFRSMPLDRLWRRYLERLGETDLTLGYARTQPAAYEAARAARFLGLAEEAGWSATPADGERLSALYRAHYQRRRRAIPGAIPLVRTLAREHPVGVITNNQVAEQEEKLRFLGLREFVAPLVVSEAVGAEKPDPTIFRHALRAAGVAAARAVMVGDSWSNDVLGARAVGMHPVWFNRFGASAPTRHRVPVLRSFSPAPAVASLLRGLPGR</sequence>
<keyword evidence="1" id="KW-0378">Hydrolase</keyword>
<protein>
    <submittedName>
        <fullName evidence="1">Haloacid dehalogenase-like hydrolase domain protein</fullName>
        <ecNumber evidence="1">3.-.-.-</ecNumber>
    </submittedName>
</protein>
<accession>T1BDK3</accession>
<proteinExistence type="predicted"/>
<dbReference type="InterPro" id="IPR052550">
    <property type="entry name" value="Pyrimidine_5'-ntase_YjjG"/>
</dbReference>
<dbReference type="EC" id="3.-.-.-" evidence="1"/>
<dbReference type="AlphaFoldDB" id="T1BDK3"/>
<dbReference type="InterPro" id="IPR006439">
    <property type="entry name" value="HAD-SF_hydro_IA"/>
</dbReference>
<dbReference type="InterPro" id="IPR036412">
    <property type="entry name" value="HAD-like_sf"/>
</dbReference>
<organism evidence="1">
    <name type="scientific">mine drainage metagenome</name>
    <dbReference type="NCBI Taxonomy" id="410659"/>
    <lineage>
        <taxon>unclassified sequences</taxon>
        <taxon>metagenomes</taxon>
        <taxon>ecological metagenomes</taxon>
    </lineage>
</organism>
<name>T1BDK3_9ZZZZ</name>
<dbReference type="SFLD" id="SFLDG01129">
    <property type="entry name" value="C1.5:_HAD__Beta-PGM__Phosphata"/>
    <property type="match status" value="1"/>
</dbReference>
<dbReference type="PANTHER" id="PTHR47478:SF1">
    <property type="entry name" value="PYRIMIDINE 5'-NUCLEOTIDASE YJJG"/>
    <property type="match status" value="1"/>
</dbReference>
<dbReference type="Gene3D" id="1.20.120.1600">
    <property type="match status" value="1"/>
</dbReference>
<dbReference type="NCBIfam" id="TIGR01549">
    <property type="entry name" value="HAD-SF-IA-v1"/>
    <property type="match status" value="1"/>
</dbReference>
<dbReference type="Pfam" id="PF00702">
    <property type="entry name" value="Hydrolase"/>
    <property type="match status" value="1"/>
</dbReference>
<reference evidence="1" key="2">
    <citation type="journal article" date="2014" name="ISME J.">
        <title>Microbial stratification in low pH oxic and suboxic macroscopic growths along an acid mine drainage.</title>
        <authorList>
            <person name="Mendez-Garcia C."/>
            <person name="Mesa V."/>
            <person name="Sprenger R.R."/>
            <person name="Richter M."/>
            <person name="Diez M.S."/>
            <person name="Solano J."/>
            <person name="Bargiela R."/>
            <person name="Golyshina O.V."/>
            <person name="Manteca A."/>
            <person name="Ramos J.L."/>
            <person name="Gallego J.R."/>
            <person name="Llorente I."/>
            <person name="Martins Dos Santos V.A."/>
            <person name="Jensen O.N."/>
            <person name="Pelaez A.I."/>
            <person name="Sanchez J."/>
            <person name="Ferrer M."/>
        </authorList>
    </citation>
    <scope>NUCLEOTIDE SEQUENCE</scope>
</reference>
<dbReference type="PANTHER" id="PTHR47478">
    <property type="match status" value="1"/>
</dbReference>
<reference evidence="1" key="1">
    <citation type="submission" date="2013-08" db="EMBL/GenBank/DDBJ databases">
        <authorList>
            <person name="Mendez C."/>
            <person name="Richter M."/>
            <person name="Ferrer M."/>
            <person name="Sanchez J."/>
        </authorList>
    </citation>
    <scope>NUCLEOTIDE SEQUENCE</scope>
</reference>
<dbReference type="SUPFAM" id="SSF56784">
    <property type="entry name" value="HAD-like"/>
    <property type="match status" value="1"/>
</dbReference>
<dbReference type="InterPro" id="IPR023214">
    <property type="entry name" value="HAD_sf"/>
</dbReference>
<dbReference type="NCBIfam" id="TIGR01509">
    <property type="entry name" value="HAD-SF-IA-v3"/>
    <property type="match status" value="1"/>
</dbReference>
<comment type="caution">
    <text evidence="1">The sequence shown here is derived from an EMBL/GenBank/DDBJ whole genome shotgun (WGS) entry which is preliminary data.</text>
</comment>
<dbReference type="SFLD" id="SFLDS00003">
    <property type="entry name" value="Haloacid_Dehalogenase"/>
    <property type="match status" value="1"/>
</dbReference>
<evidence type="ECO:0000313" key="1">
    <source>
        <dbReference type="EMBL" id="EQD52295.1"/>
    </source>
</evidence>
<dbReference type="GO" id="GO:0016787">
    <property type="term" value="F:hydrolase activity"/>
    <property type="evidence" value="ECO:0007669"/>
    <property type="project" value="UniProtKB-KW"/>
</dbReference>
<gene>
    <name evidence="1" type="ORF">B2A_06596</name>
</gene>